<evidence type="ECO:0000256" key="3">
    <source>
        <dbReference type="ARBA" id="ARBA00022840"/>
    </source>
</evidence>
<dbReference type="SUPFAM" id="SSF52540">
    <property type="entry name" value="P-loop containing nucleoside triphosphate hydrolases"/>
    <property type="match status" value="1"/>
</dbReference>
<dbReference type="OrthoDB" id="9808272at2"/>
<dbReference type="AlphaFoldDB" id="D6GS70"/>
<dbReference type="InterPro" id="IPR007831">
    <property type="entry name" value="T2SS_GspE_N"/>
</dbReference>
<dbReference type="InterPro" id="IPR037257">
    <property type="entry name" value="T2SS_E_N_sf"/>
</dbReference>
<evidence type="ECO:0000259" key="4">
    <source>
        <dbReference type="PROSITE" id="PS00662"/>
    </source>
</evidence>
<dbReference type="Gene3D" id="3.30.300.160">
    <property type="entry name" value="Type II secretion system, protein E, N-terminal domain"/>
    <property type="match status" value="1"/>
</dbReference>
<dbReference type="Gene3D" id="3.40.50.300">
    <property type="entry name" value="P-loop containing nucleotide triphosphate hydrolases"/>
    <property type="match status" value="1"/>
</dbReference>
<dbReference type="PATRIC" id="fig|546269.5.peg.228"/>
<keyword evidence="2" id="KW-0547">Nucleotide-binding</keyword>
<dbReference type="InterPro" id="IPR027417">
    <property type="entry name" value="P-loop_NTPase"/>
</dbReference>
<sequence length="556" mass="61514">MKVGNILVKKGILKQEDIDYAKEVAVDRGISFKNALLQENMIDESQYLSAQAEEYGVEFVDLSTYAINNAACRYLSEKMVRKHHLIPIDINLSNKSLIVAMENPFDILAIDDAKISSGMNIEVMLASKKEIMNAIKNNYTSSEDVEKAIAEYNESDVSVDVFQEFESADVSNAPVVRLVKSIISDAVKSGTSDIHIEPFEDRVRVRNRIDGDLKEVLTLEKSVSSAMITRIKIIGRMDISEKRIPQDGRVETVVDDRPVDMRISILPTVYGEKAVIRLLDRGGLVVGKEQLGFTPKNLELFEKIIKAPEGMILLTGPTGSGKTTTLYAVLKELNNIKKNIITLEDPVEYRLDGVNQVQMNAKAGMTFASGLRSVLRQDPDVVMLGEIRDEETAQIAVRAAITGHVVLSTLHTNDTVSTISRLVDMGIESYMVTSAVVGVVAQRLIKKICPKCKEYYIPSMEEMILLGMEKPDYLCRGKGCNFCGGTGYSGRTAIHEILVIDKEVRTMVNRGEEADKIKNAARAKGMMTLSESAKQLVISGATTVEQMIRVAYSVDE</sequence>
<keyword evidence="3" id="KW-0067">ATP-binding</keyword>
<feature type="domain" description="Bacterial type II secretion system protein E" evidence="4">
    <location>
        <begin position="375"/>
        <end position="389"/>
    </location>
</feature>
<name>D6GS70_FILAD</name>
<organism evidence="5 6">
    <name type="scientific">Filifactor alocis (strain ATCC 35896 / CCUG 47790 / D40 B5)</name>
    <name type="common">Fusobacterium alocis</name>
    <dbReference type="NCBI Taxonomy" id="546269"/>
    <lineage>
        <taxon>Bacteria</taxon>
        <taxon>Bacillati</taxon>
        <taxon>Bacillota</taxon>
        <taxon>Clostridia</taxon>
        <taxon>Peptostreptococcales</taxon>
        <taxon>Filifactoraceae</taxon>
        <taxon>Filifactor</taxon>
    </lineage>
</organism>
<dbReference type="SMART" id="SM00382">
    <property type="entry name" value="AAA"/>
    <property type="match status" value="1"/>
</dbReference>
<dbReference type="PANTHER" id="PTHR30258">
    <property type="entry name" value="TYPE II SECRETION SYSTEM PROTEIN GSPE-RELATED"/>
    <property type="match status" value="1"/>
</dbReference>
<dbReference type="Pfam" id="PF05157">
    <property type="entry name" value="MshEN"/>
    <property type="match status" value="1"/>
</dbReference>
<keyword evidence="6" id="KW-1185">Reference proteome</keyword>
<dbReference type="Pfam" id="PF00437">
    <property type="entry name" value="T2SSE"/>
    <property type="match status" value="1"/>
</dbReference>
<dbReference type="EMBL" id="CP002390">
    <property type="protein sequence ID" value="EFE28511.1"/>
    <property type="molecule type" value="Genomic_DNA"/>
</dbReference>
<comment type="similarity">
    <text evidence="1">Belongs to the GSP E family.</text>
</comment>
<dbReference type="eggNOG" id="COG2804">
    <property type="taxonomic scope" value="Bacteria"/>
</dbReference>
<dbReference type="CDD" id="cd01129">
    <property type="entry name" value="PulE-GspE-like"/>
    <property type="match status" value="1"/>
</dbReference>
<evidence type="ECO:0000256" key="1">
    <source>
        <dbReference type="ARBA" id="ARBA00006611"/>
    </source>
</evidence>
<evidence type="ECO:0000313" key="5">
    <source>
        <dbReference type="EMBL" id="EFE28511.1"/>
    </source>
</evidence>
<dbReference type="PANTHER" id="PTHR30258:SF2">
    <property type="entry name" value="COMG OPERON PROTEIN 1"/>
    <property type="match status" value="1"/>
</dbReference>
<dbReference type="STRING" id="546269.HMPREF0389_00426"/>
<dbReference type="InterPro" id="IPR003593">
    <property type="entry name" value="AAA+_ATPase"/>
</dbReference>
<dbReference type="FunFam" id="3.40.50.300:FF:000398">
    <property type="entry name" value="Type IV pilus assembly ATPase PilB"/>
    <property type="match status" value="1"/>
</dbReference>
<dbReference type="GO" id="GO:0005886">
    <property type="term" value="C:plasma membrane"/>
    <property type="evidence" value="ECO:0007669"/>
    <property type="project" value="TreeGrafter"/>
</dbReference>
<dbReference type="GO" id="GO:0016887">
    <property type="term" value="F:ATP hydrolysis activity"/>
    <property type="evidence" value="ECO:0007669"/>
    <property type="project" value="TreeGrafter"/>
</dbReference>
<dbReference type="SUPFAM" id="SSF160246">
    <property type="entry name" value="EspE N-terminal domain-like"/>
    <property type="match status" value="1"/>
</dbReference>
<dbReference type="KEGG" id="faa:HMPREF0389_00426"/>
<reference evidence="6" key="1">
    <citation type="submission" date="2010-12" db="EMBL/GenBank/DDBJ databases">
        <title>The genome sequence of Filifactor alocis strain ATCC 35896.</title>
        <authorList>
            <consortium name="The Broad Institute Genome Sequencing Platform"/>
            <person name="Ward D."/>
            <person name="Earl A."/>
            <person name="Feldgarden M."/>
            <person name="Young S.K."/>
            <person name="Gargeya S."/>
            <person name="Zeng Q."/>
            <person name="Alvarado L."/>
            <person name="Berlin A."/>
            <person name="Bochicchio J."/>
            <person name="Chapman S.B."/>
            <person name="Chen Z."/>
            <person name="Freedman E."/>
            <person name="Gellesch M."/>
            <person name="Goldberg J."/>
            <person name="Griggs A."/>
            <person name="Gujja S."/>
            <person name="Heilman E."/>
            <person name="Heiman D."/>
            <person name="Howarth C."/>
            <person name="Mehta T."/>
            <person name="Neiman D."/>
            <person name="Pearson M."/>
            <person name="Roberts A."/>
            <person name="Saif S."/>
            <person name="Shea T."/>
            <person name="Shenoy N."/>
            <person name="Sisk P."/>
            <person name="Stolte C."/>
            <person name="Sykes S."/>
            <person name="White J."/>
            <person name="Yandava C."/>
            <person name="Izard J."/>
            <person name="Blanton J.M."/>
            <person name="Baranova O.V."/>
            <person name="Tanner A.C."/>
            <person name="Dewhirst F.E."/>
            <person name="Haas B."/>
            <person name="Nusbaum C."/>
            <person name="Birren B."/>
        </authorList>
    </citation>
    <scope>NUCLEOTIDE SEQUENCE [LARGE SCALE GENOMIC DNA]</scope>
    <source>
        <strain evidence="6">ATCC 35896 / D40 B5</strain>
    </source>
</reference>
<accession>D6GS70</accession>
<dbReference type="Gene3D" id="3.30.450.90">
    <property type="match status" value="1"/>
</dbReference>
<evidence type="ECO:0000256" key="2">
    <source>
        <dbReference type="ARBA" id="ARBA00022741"/>
    </source>
</evidence>
<dbReference type="InterPro" id="IPR001482">
    <property type="entry name" value="T2SS/T4SS_dom"/>
</dbReference>
<dbReference type="GO" id="GO:0005524">
    <property type="term" value="F:ATP binding"/>
    <property type="evidence" value="ECO:0007669"/>
    <property type="project" value="UniProtKB-KW"/>
</dbReference>
<protein>
    <submittedName>
        <fullName evidence="5">Type II/IV secretion system protein</fullName>
    </submittedName>
</protein>
<dbReference type="RefSeq" id="WP_014261884.1">
    <property type="nucleotide sequence ID" value="NC_016630.1"/>
</dbReference>
<gene>
    <name evidence="5" type="ordered locus">HMPREF0389_00426</name>
</gene>
<evidence type="ECO:0000313" key="6">
    <source>
        <dbReference type="Proteomes" id="UP000007468"/>
    </source>
</evidence>
<dbReference type="Proteomes" id="UP000007468">
    <property type="component" value="Chromosome"/>
</dbReference>
<dbReference type="PROSITE" id="PS00662">
    <property type="entry name" value="T2SP_E"/>
    <property type="match status" value="1"/>
</dbReference>
<proteinExistence type="inferred from homology"/>